<reference evidence="1" key="3">
    <citation type="submission" date="2022-06" db="UniProtKB">
        <authorList>
            <consortium name="EnsemblPlants"/>
        </authorList>
    </citation>
    <scope>IDENTIFICATION</scope>
</reference>
<dbReference type="Proteomes" id="UP000015106">
    <property type="component" value="Chromosome 7"/>
</dbReference>
<keyword evidence="2" id="KW-1185">Reference proteome</keyword>
<dbReference type="Gramene" id="TuG1812G0700005345.01.T01">
    <property type="protein sequence ID" value="TuG1812G0700005345.01.T01.cds345623"/>
    <property type="gene ID" value="TuG1812G0700005345.01"/>
</dbReference>
<proteinExistence type="predicted"/>
<sequence>MTGTIIRIKTSTNLCEVAYQLLFPLTGSRDKPSD</sequence>
<reference evidence="2" key="1">
    <citation type="journal article" date="2013" name="Nature">
        <title>Draft genome of the wheat A-genome progenitor Triticum urartu.</title>
        <authorList>
            <person name="Ling H.Q."/>
            <person name="Zhao S."/>
            <person name="Liu D."/>
            <person name="Wang J."/>
            <person name="Sun H."/>
            <person name="Zhang C."/>
            <person name="Fan H."/>
            <person name="Li D."/>
            <person name="Dong L."/>
            <person name="Tao Y."/>
            <person name="Gao C."/>
            <person name="Wu H."/>
            <person name="Li Y."/>
            <person name="Cui Y."/>
            <person name="Guo X."/>
            <person name="Zheng S."/>
            <person name="Wang B."/>
            <person name="Yu K."/>
            <person name="Liang Q."/>
            <person name="Yang W."/>
            <person name="Lou X."/>
            <person name="Chen J."/>
            <person name="Feng M."/>
            <person name="Jian J."/>
            <person name="Zhang X."/>
            <person name="Luo G."/>
            <person name="Jiang Y."/>
            <person name="Liu J."/>
            <person name="Wang Z."/>
            <person name="Sha Y."/>
            <person name="Zhang B."/>
            <person name="Wu H."/>
            <person name="Tang D."/>
            <person name="Shen Q."/>
            <person name="Xue P."/>
            <person name="Zou S."/>
            <person name="Wang X."/>
            <person name="Liu X."/>
            <person name="Wang F."/>
            <person name="Yang Y."/>
            <person name="An X."/>
            <person name="Dong Z."/>
            <person name="Zhang K."/>
            <person name="Zhang X."/>
            <person name="Luo M.C."/>
            <person name="Dvorak J."/>
            <person name="Tong Y."/>
            <person name="Wang J."/>
            <person name="Yang H."/>
            <person name="Li Z."/>
            <person name="Wang D."/>
            <person name="Zhang A."/>
            <person name="Wang J."/>
        </authorList>
    </citation>
    <scope>NUCLEOTIDE SEQUENCE</scope>
    <source>
        <strain evidence="2">cv. G1812</strain>
    </source>
</reference>
<reference evidence="1" key="2">
    <citation type="submission" date="2018-03" db="EMBL/GenBank/DDBJ databases">
        <title>The Triticum urartu genome reveals the dynamic nature of wheat genome evolution.</title>
        <authorList>
            <person name="Ling H."/>
            <person name="Ma B."/>
            <person name="Shi X."/>
            <person name="Liu H."/>
            <person name="Dong L."/>
            <person name="Sun H."/>
            <person name="Cao Y."/>
            <person name="Gao Q."/>
            <person name="Zheng S."/>
            <person name="Li Y."/>
            <person name="Yu Y."/>
            <person name="Du H."/>
            <person name="Qi M."/>
            <person name="Li Y."/>
            <person name="Yu H."/>
            <person name="Cui Y."/>
            <person name="Wang N."/>
            <person name="Chen C."/>
            <person name="Wu H."/>
            <person name="Zhao Y."/>
            <person name="Zhang J."/>
            <person name="Li Y."/>
            <person name="Zhou W."/>
            <person name="Zhang B."/>
            <person name="Hu W."/>
            <person name="Eijk M."/>
            <person name="Tang J."/>
            <person name="Witsenboer H."/>
            <person name="Zhao S."/>
            <person name="Li Z."/>
            <person name="Zhang A."/>
            <person name="Wang D."/>
            <person name="Liang C."/>
        </authorList>
    </citation>
    <scope>NUCLEOTIDE SEQUENCE [LARGE SCALE GENOMIC DNA]</scope>
    <source>
        <strain evidence="1">cv. G1812</strain>
    </source>
</reference>
<evidence type="ECO:0000313" key="2">
    <source>
        <dbReference type="Proteomes" id="UP000015106"/>
    </source>
</evidence>
<name>A0A8R7R6C6_TRIUA</name>
<accession>A0A8R7R6C6</accession>
<dbReference type="AlphaFoldDB" id="A0A8R7R6C6"/>
<protein>
    <submittedName>
        <fullName evidence="1">Uncharacterized protein</fullName>
    </submittedName>
</protein>
<dbReference type="EnsemblPlants" id="TuG1812G0700005345.01.T01">
    <property type="protein sequence ID" value="TuG1812G0700005345.01.T01.cds345623"/>
    <property type="gene ID" value="TuG1812G0700005345.01"/>
</dbReference>
<evidence type="ECO:0000313" key="1">
    <source>
        <dbReference type="EnsemblPlants" id="TuG1812G0700005345.01.T01.cds345623"/>
    </source>
</evidence>
<organism evidence="1 2">
    <name type="scientific">Triticum urartu</name>
    <name type="common">Red wild einkorn</name>
    <name type="synonym">Crithodium urartu</name>
    <dbReference type="NCBI Taxonomy" id="4572"/>
    <lineage>
        <taxon>Eukaryota</taxon>
        <taxon>Viridiplantae</taxon>
        <taxon>Streptophyta</taxon>
        <taxon>Embryophyta</taxon>
        <taxon>Tracheophyta</taxon>
        <taxon>Spermatophyta</taxon>
        <taxon>Magnoliopsida</taxon>
        <taxon>Liliopsida</taxon>
        <taxon>Poales</taxon>
        <taxon>Poaceae</taxon>
        <taxon>BOP clade</taxon>
        <taxon>Pooideae</taxon>
        <taxon>Triticodae</taxon>
        <taxon>Triticeae</taxon>
        <taxon>Triticinae</taxon>
        <taxon>Triticum</taxon>
    </lineage>
</organism>